<proteinExistence type="predicted"/>
<protein>
    <submittedName>
        <fullName evidence="1">Uncharacterized protein</fullName>
    </submittedName>
</protein>
<gene>
    <name evidence="1" type="ORF">Z519_00313</name>
</gene>
<dbReference type="VEuPathDB" id="FungiDB:Z519_00313"/>
<accession>A0A0D2GJR2</accession>
<dbReference type="EMBL" id="KN846980">
    <property type="protein sequence ID" value="KIW98652.1"/>
    <property type="molecule type" value="Genomic_DNA"/>
</dbReference>
<evidence type="ECO:0000313" key="1">
    <source>
        <dbReference type="EMBL" id="KIW98652.1"/>
    </source>
</evidence>
<sequence>MEAIAEIGVPAETEDIGRSVDIGAAEVSSLGEHVTETDLLEHRLESVWASAALTRAAAMAKLLMFEDEGILTRG</sequence>
<keyword evidence="2" id="KW-1185">Reference proteome</keyword>
<name>A0A0D2GJR2_CLAB1</name>
<dbReference type="GeneID" id="27693241"/>
<dbReference type="AlphaFoldDB" id="A0A0D2GJR2"/>
<evidence type="ECO:0000313" key="2">
    <source>
        <dbReference type="Proteomes" id="UP000053789"/>
    </source>
</evidence>
<dbReference type="Proteomes" id="UP000053789">
    <property type="component" value="Unassembled WGS sequence"/>
</dbReference>
<organism evidence="1 2">
    <name type="scientific">Cladophialophora bantiana (strain ATCC 10958 / CBS 173.52 / CDC B-1940 / NIH 8579)</name>
    <name type="common">Xylohypha bantiana</name>
    <dbReference type="NCBI Taxonomy" id="1442370"/>
    <lineage>
        <taxon>Eukaryota</taxon>
        <taxon>Fungi</taxon>
        <taxon>Dikarya</taxon>
        <taxon>Ascomycota</taxon>
        <taxon>Pezizomycotina</taxon>
        <taxon>Eurotiomycetes</taxon>
        <taxon>Chaetothyriomycetidae</taxon>
        <taxon>Chaetothyriales</taxon>
        <taxon>Herpotrichiellaceae</taxon>
        <taxon>Cladophialophora</taxon>
    </lineage>
</organism>
<dbReference type="RefSeq" id="XP_016625321.1">
    <property type="nucleotide sequence ID" value="XM_016758072.1"/>
</dbReference>
<dbReference type="HOGENOM" id="CLU_2687617_0_0_1"/>
<reference evidence="1" key="1">
    <citation type="submission" date="2015-01" db="EMBL/GenBank/DDBJ databases">
        <title>The Genome Sequence of Cladophialophora bantiana CBS 173.52.</title>
        <authorList>
            <consortium name="The Broad Institute Genomics Platform"/>
            <person name="Cuomo C."/>
            <person name="de Hoog S."/>
            <person name="Gorbushina A."/>
            <person name="Stielow B."/>
            <person name="Teixiera M."/>
            <person name="Abouelleil A."/>
            <person name="Chapman S.B."/>
            <person name="Priest M."/>
            <person name="Young S.K."/>
            <person name="Wortman J."/>
            <person name="Nusbaum C."/>
            <person name="Birren B."/>
        </authorList>
    </citation>
    <scope>NUCLEOTIDE SEQUENCE [LARGE SCALE GENOMIC DNA]</scope>
    <source>
        <strain evidence="1">CBS 173.52</strain>
    </source>
</reference>